<organism evidence="3 4">
    <name type="scientific">Trichoderma harzianum CBS 226.95</name>
    <dbReference type="NCBI Taxonomy" id="983964"/>
    <lineage>
        <taxon>Eukaryota</taxon>
        <taxon>Fungi</taxon>
        <taxon>Dikarya</taxon>
        <taxon>Ascomycota</taxon>
        <taxon>Pezizomycotina</taxon>
        <taxon>Sordariomycetes</taxon>
        <taxon>Hypocreomycetidae</taxon>
        <taxon>Hypocreales</taxon>
        <taxon>Hypocreaceae</taxon>
        <taxon>Trichoderma</taxon>
    </lineage>
</organism>
<proteinExistence type="predicted"/>
<dbReference type="SUPFAM" id="SSF48403">
    <property type="entry name" value="Ankyrin repeat"/>
    <property type="match status" value="1"/>
</dbReference>
<keyword evidence="1" id="KW-0040">ANK repeat</keyword>
<dbReference type="EMBL" id="KZ679679">
    <property type="protein sequence ID" value="PTB55915.1"/>
    <property type="molecule type" value="Genomic_DNA"/>
</dbReference>
<dbReference type="PANTHER" id="PTHR46082:SF11">
    <property type="entry name" value="AAA+ ATPASE DOMAIN-CONTAINING PROTEIN-RELATED"/>
    <property type="match status" value="1"/>
</dbReference>
<sequence>MEAIRAAPQPNLTPADYTVGWICSNHIEYDAAQLFLDETHSGIAPSNPSYTLGKIGKHNVVIATMAYMLREEATALNLICDMQSAFPNININLMVGIGSGASSSKHDIRLGDVVVGTPCNGNPGVLEYQTVQDGTLRETARHLNEPQSLLMNSVGKLQDSYAIEGHQIEKDISKILEKKPRLRQKYGRPQSSSDRLSKSTVNHPLNTEEGGIISHGNNVSMLVQRPERVRNKANPCIHHGTIASVYPRTIASVHPGTIASGSQIMRDAIIRDKLISEKKDIENDVLTVDGHRPLRGTATFGKNGNVVRLLLGHGADVHIANESISPLTQAIIFNNGRIIRLLLGNGANSTSLGIDIDEMKV</sequence>
<reference evidence="3 4" key="1">
    <citation type="submission" date="2016-07" db="EMBL/GenBank/DDBJ databases">
        <title>Multiple horizontal gene transfer events from other fungi enriched the ability of initially mycotrophic Trichoderma (Ascomycota) to feed on dead plant biomass.</title>
        <authorList>
            <consortium name="DOE Joint Genome Institute"/>
            <person name="Aerts A."/>
            <person name="Atanasova L."/>
            <person name="Chenthamara K."/>
            <person name="Zhang J."/>
            <person name="Grujic M."/>
            <person name="Henrissat B."/>
            <person name="Kuo A."/>
            <person name="Salamov A."/>
            <person name="Lipzen A."/>
            <person name="Labutti K."/>
            <person name="Barry K."/>
            <person name="Miao Y."/>
            <person name="Rahimi M.J."/>
            <person name="Shen Q."/>
            <person name="Grigoriev I.V."/>
            <person name="Kubicek C.P."/>
            <person name="Druzhinina I.S."/>
        </authorList>
    </citation>
    <scope>NUCLEOTIDE SEQUENCE [LARGE SCALE GENOMIC DNA]</scope>
    <source>
        <strain evidence="3 4">CBS 226.95</strain>
    </source>
</reference>
<dbReference type="InterPro" id="IPR036770">
    <property type="entry name" value="Ankyrin_rpt-contain_sf"/>
</dbReference>
<evidence type="ECO:0000256" key="2">
    <source>
        <dbReference type="SAM" id="MobiDB-lite"/>
    </source>
</evidence>
<dbReference type="GeneID" id="36624522"/>
<dbReference type="STRING" id="983964.A0A2T4AFP9"/>
<dbReference type="InterPro" id="IPR053137">
    <property type="entry name" value="NLR-like"/>
</dbReference>
<dbReference type="InterPro" id="IPR002110">
    <property type="entry name" value="Ankyrin_rpt"/>
</dbReference>
<dbReference type="PANTHER" id="PTHR46082">
    <property type="entry name" value="ATP/GTP-BINDING PROTEIN-RELATED"/>
    <property type="match status" value="1"/>
</dbReference>
<accession>A0A2T4AFP9</accession>
<name>A0A2T4AFP9_TRIHA</name>
<dbReference type="InterPro" id="IPR035994">
    <property type="entry name" value="Nucleoside_phosphorylase_sf"/>
</dbReference>
<dbReference type="Gene3D" id="3.40.50.1580">
    <property type="entry name" value="Nucleoside phosphorylase domain"/>
    <property type="match status" value="1"/>
</dbReference>
<dbReference type="RefSeq" id="XP_024775592.1">
    <property type="nucleotide sequence ID" value="XM_024915953.1"/>
</dbReference>
<feature type="compositionally biased region" description="Polar residues" evidence="2">
    <location>
        <begin position="189"/>
        <end position="202"/>
    </location>
</feature>
<dbReference type="GO" id="GO:0003824">
    <property type="term" value="F:catalytic activity"/>
    <property type="evidence" value="ECO:0007669"/>
    <property type="project" value="InterPro"/>
</dbReference>
<dbReference type="AlphaFoldDB" id="A0A2T4AFP9"/>
<evidence type="ECO:0000256" key="1">
    <source>
        <dbReference type="PROSITE-ProRule" id="PRU00023"/>
    </source>
</evidence>
<protein>
    <submittedName>
        <fullName evidence="3">Uncharacterized protein</fullName>
    </submittedName>
</protein>
<feature type="repeat" description="ANK" evidence="1">
    <location>
        <begin position="289"/>
        <end position="322"/>
    </location>
</feature>
<evidence type="ECO:0000313" key="3">
    <source>
        <dbReference type="EMBL" id="PTB55915.1"/>
    </source>
</evidence>
<dbReference type="GO" id="GO:0009116">
    <property type="term" value="P:nucleoside metabolic process"/>
    <property type="evidence" value="ECO:0007669"/>
    <property type="project" value="InterPro"/>
</dbReference>
<dbReference type="Proteomes" id="UP000241690">
    <property type="component" value="Unassembled WGS sequence"/>
</dbReference>
<dbReference type="SUPFAM" id="SSF53167">
    <property type="entry name" value="Purine and uridine phosphorylases"/>
    <property type="match status" value="1"/>
</dbReference>
<gene>
    <name evidence="3" type="ORF">M431DRAFT_481391</name>
</gene>
<evidence type="ECO:0000313" key="4">
    <source>
        <dbReference type="Proteomes" id="UP000241690"/>
    </source>
</evidence>
<keyword evidence="4" id="KW-1185">Reference proteome</keyword>
<feature type="region of interest" description="Disordered" evidence="2">
    <location>
        <begin position="179"/>
        <end position="202"/>
    </location>
</feature>
<dbReference type="PROSITE" id="PS50088">
    <property type="entry name" value="ANK_REPEAT"/>
    <property type="match status" value="1"/>
</dbReference>
<dbReference type="PROSITE" id="PS50297">
    <property type="entry name" value="ANK_REP_REGION"/>
    <property type="match status" value="1"/>
</dbReference>